<feature type="region of interest" description="Disordered" evidence="1">
    <location>
        <begin position="54"/>
        <end position="85"/>
    </location>
</feature>
<comment type="caution">
    <text evidence="2">The sequence shown here is derived from an EMBL/GenBank/DDBJ whole genome shotgun (WGS) entry which is preliminary data.</text>
</comment>
<feature type="region of interest" description="Disordered" evidence="1">
    <location>
        <begin position="378"/>
        <end position="433"/>
    </location>
</feature>
<dbReference type="Proteomes" id="UP000821837">
    <property type="component" value="Unassembled WGS sequence"/>
</dbReference>
<feature type="compositionally biased region" description="Low complexity" evidence="1">
    <location>
        <begin position="380"/>
        <end position="389"/>
    </location>
</feature>
<organism evidence="2 3">
    <name type="scientific">Rhipicephalus sanguineus</name>
    <name type="common">Brown dog tick</name>
    <name type="synonym">Ixodes sanguineus</name>
    <dbReference type="NCBI Taxonomy" id="34632"/>
    <lineage>
        <taxon>Eukaryota</taxon>
        <taxon>Metazoa</taxon>
        <taxon>Ecdysozoa</taxon>
        <taxon>Arthropoda</taxon>
        <taxon>Chelicerata</taxon>
        <taxon>Arachnida</taxon>
        <taxon>Acari</taxon>
        <taxon>Parasitiformes</taxon>
        <taxon>Ixodida</taxon>
        <taxon>Ixodoidea</taxon>
        <taxon>Ixodidae</taxon>
        <taxon>Rhipicephalinae</taxon>
        <taxon>Rhipicephalus</taxon>
        <taxon>Rhipicephalus</taxon>
    </lineage>
</organism>
<gene>
    <name evidence="2" type="ORF">HPB52_013070</name>
</gene>
<dbReference type="AlphaFoldDB" id="A0A9D4SYX7"/>
<feature type="region of interest" description="Disordered" evidence="1">
    <location>
        <begin position="301"/>
        <end position="357"/>
    </location>
</feature>
<dbReference type="VEuPathDB" id="VectorBase:RSAN_042311"/>
<name>A0A9D4SYX7_RHISA</name>
<reference evidence="2" key="2">
    <citation type="submission" date="2021-09" db="EMBL/GenBank/DDBJ databases">
        <authorList>
            <person name="Jia N."/>
            <person name="Wang J."/>
            <person name="Shi W."/>
            <person name="Du L."/>
            <person name="Sun Y."/>
            <person name="Zhan W."/>
            <person name="Jiang J."/>
            <person name="Wang Q."/>
            <person name="Zhang B."/>
            <person name="Ji P."/>
            <person name="Sakyi L.B."/>
            <person name="Cui X."/>
            <person name="Yuan T."/>
            <person name="Jiang B."/>
            <person name="Yang W."/>
            <person name="Lam T.T.-Y."/>
            <person name="Chang Q."/>
            <person name="Ding S."/>
            <person name="Wang X."/>
            <person name="Zhu J."/>
            <person name="Ruan X."/>
            <person name="Zhao L."/>
            <person name="Wei J."/>
            <person name="Que T."/>
            <person name="Du C."/>
            <person name="Cheng J."/>
            <person name="Dai P."/>
            <person name="Han X."/>
            <person name="Huang E."/>
            <person name="Gao Y."/>
            <person name="Liu J."/>
            <person name="Shao H."/>
            <person name="Ye R."/>
            <person name="Li L."/>
            <person name="Wei W."/>
            <person name="Wang X."/>
            <person name="Wang C."/>
            <person name="Huo Q."/>
            <person name="Li W."/>
            <person name="Guo W."/>
            <person name="Chen H."/>
            <person name="Chen S."/>
            <person name="Zhou L."/>
            <person name="Zhou L."/>
            <person name="Ni X."/>
            <person name="Tian J."/>
            <person name="Zhou Y."/>
            <person name="Sheng Y."/>
            <person name="Liu T."/>
            <person name="Pan Y."/>
            <person name="Xia L."/>
            <person name="Li J."/>
            <person name="Zhao F."/>
            <person name="Cao W."/>
        </authorList>
    </citation>
    <scope>NUCLEOTIDE SEQUENCE</scope>
    <source>
        <strain evidence="2">Rsan-2018</strain>
        <tissue evidence="2">Larvae</tissue>
    </source>
</reference>
<accession>A0A9D4SYX7</accession>
<protein>
    <submittedName>
        <fullName evidence="2">Uncharacterized protein</fullName>
    </submittedName>
</protein>
<dbReference type="EMBL" id="JABSTV010001250">
    <property type="protein sequence ID" value="KAH7956869.1"/>
    <property type="molecule type" value="Genomic_DNA"/>
</dbReference>
<reference evidence="2" key="1">
    <citation type="journal article" date="2020" name="Cell">
        <title>Large-Scale Comparative Analyses of Tick Genomes Elucidate Their Genetic Diversity and Vector Capacities.</title>
        <authorList>
            <consortium name="Tick Genome and Microbiome Consortium (TIGMIC)"/>
            <person name="Jia N."/>
            <person name="Wang J."/>
            <person name="Shi W."/>
            <person name="Du L."/>
            <person name="Sun Y."/>
            <person name="Zhan W."/>
            <person name="Jiang J.F."/>
            <person name="Wang Q."/>
            <person name="Zhang B."/>
            <person name="Ji P."/>
            <person name="Bell-Sakyi L."/>
            <person name="Cui X.M."/>
            <person name="Yuan T.T."/>
            <person name="Jiang B.G."/>
            <person name="Yang W.F."/>
            <person name="Lam T.T."/>
            <person name="Chang Q.C."/>
            <person name="Ding S.J."/>
            <person name="Wang X.J."/>
            <person name="Zhu J.G."/>
            <person name="Ruan X.D."/>
            <person name="Zhao L."/>
            <person name="Wei J.T."/>
            <person name="Ye R.Z."/>
            <person name="Que T.C."/>
            <person name="Du C.H."/>
            <person name="Zhou Y.H."/>
            <person name="Cheng J.X."/>
            <person name="Dai P.F."/>
            <person name="Guo W.B."/>
            <person name="Han X.H."/>
            <person name="Huang E.J."/>
            <person name="Li L.F."/>
            <person name="Wei W."/>
            <person name="Gao Y.C."/>
            <person name="Liu J.Z."/>
            <person name="Shao H.Z."/>
            <person name="Wang X."/>
            <person name="Wang C.C."/>
            <person name="Yang T.C."/>
            <person name="Huo Q.B."/>
            <person name="Li W."/>
            <person name="Chen H.Y."/>
            <person name="Chen S.E."/>
            <person name="Zhou L.G."/>
            <person name="Ni X.B."/>
            <person name="Tian J.H."/>
            <person name="Sheng Y."/>
            <person name="Liu T."/>
            <person name="Pan Y.S."/>
            <person name="Xia L.Y."/>
            <person name="Li J."/>
            <person name="Zhao F."/>
            <person name="Cao W.C."/>
        </authorList>
    </citation>
    <scope>NUCLEOTIDE SEQUENCE</scope>
    <source>
        <strain evidence="2">Rsan-2018</strain>
    </source>
</reference>
<evidence type="ECO:0000256" key="1">
    <source>
        <dbReference type="SAM" id="MobiDB-lite"/>
    </source>
</evidence>
<sequence>MTSLYMWFSVGLAARPTDMFIHEVQGEELPPAEILEDGEGSWCQVYARARKPASCPQKKTPDVNASKEQPQKTLPSARRNAPRPPALTADDYKIVLRIRGGLSCADIPLPKLIYAVLQAAALTSSLHGQYRINSVSNILLISTPDSARTEAYLRIKTIKMDERSFEVVTHITDPLNTCRGVIRNIPMEHTAETILSSLLDYDRLGLILTGRRIGAKTSILVTFRGTRVPFYISYQGGITRCVPYRHKTEACTLCRKLGHRPDVCPGAPQSLCPMCGIPNPLLDHDCQPKCVVCHNDHPTGSPQCPQRYKPEPKHAPSPFGPDAAPFSDPSTSFKNTRRGRSPTSPESSIKKQLKQMQDEMAKFRAENAKLRLELQSFKQPSTSTHSSSSPPNPTPISPQQLLPSTTPIPRDPAQPPAQKRKAWTPTVSFEEPVDKVEAKMERVDKSKKNYITLKLKHRPIAPKPLTLANWDKFRETRNSTAPSRIADLTEWTPQLQKTSKSTTKLYPQIPQ</sequence>
<keyword evidence="3" id="KW-1185">Reference proteome</keyword>
<evidence type="ECO:0000313" key="3">
    <source>
        <dbReference type="Proteomes" id="UP000821837"/>
    </source>
</evidence>
<evidence type="ECO:0000313" key="2">
    <source>
        <dbReference type="EMBL" id="KAH7956869.1"/>
    </source>
</evidence>
<proteinExistence type="predicted"/>